<dbReference type="InterPro" id="IPR032735">
    <property type="entry name" value="BROMI_M"/>
</dbReference>
<reference evidence="2" key="3">
    <citation type="submission" date="2025-09" db="UniProtKB">
        <authorList>
            <consortium name="Ensembl"/>
        </authorList>
    </citation>
    <scope>IDENTIFICATION</scope>
</reference>
<dbReference type="PANTHER" id="PTHR13465">
    <property type="entry name" value="UPF0183 PROTEIN"/>
    <property type="match status" value="1"/>
</dbReference>
<dbReference type="STRING" id="62062.ENSHHUP00000082134"/>
<proteinExistence type="predicted"/>
<dbReference type="Proteomes" id="UP000314982">
    <property type="component" value="Unassembled WGS sequence"/>
</dbReference>
<dbReference type="GO" id="GO:1905515">
    <property type="term" value="P:non-motile cilium assembly"/>
    <property type="evidence" value="ECO:0007669"/>
    <property type="project" value="TreeGrafter"/>
</dbReference>
<evidence type="ECO:0000259" key="1">
    <source>
        <dbReference type="Pfam" id="PF14961"/>
    </source>
</evidence>
<sequence>MACMSASLQPGKRVVWEETLLNLNLLIFSATPKGLLLLQHTGAINEGVTYMFSRFTKKLQTRPCVKFGYGVMVTQVAATAPGVVALHSSGFVQAIMVELWSDLECGREDVRVVHPKSTRMDFIDRSCLKPLPNKAEYNLREMPISITDLIVRLICVNSDVNIHSLFNYEQSHTFGLRLLSVRCCI</sequence>
<accession>A0A4W5RCT1</accession>
<dbReference type="Pfam" id="PF14961">
    <property type="entry name" value="BROMI"/>
    <property type="match status" value="1"/>
</dbReference>
<feature type="domain" description="BROMI middle region" evidence="1">
    <location>
        <begin position="6"/>
        <end position="129"/>
    </location>
</feature>
<dbReference type="PANTHER" id="PTHR13465:SF3">
    <property type="entry name" value="PROTEIN BROAD-MINDED"/>
    <property type="match status" value="1"/>
</dbReference>
<organism evidence="2 3">
    <name type="scientific">Hucho hucho</name>
    <name type="common">huchen</name>
    <dbReference type="NCBI Taxonomy" id="62062"/>
    <lineage>
        <taxon>Eukaryota</taxon>
        <taxon>Metazoa</taxon>
        <taxon>Chordata</taxon>
        <taxon>Craniata</taxon>
        <taxon>Vertebrata</taxon>
        <taxon>Euteleostomi</taxon>
        <taxon>Actinopterygii</taxon>
        <taxon>Neopterygii</taxon>
        <taxon>Teleostei</taxon>
        <taxon>Protacanthopterygii</taxon>
        <taxon>Salmoniformes</taxon>
        <taxon>Salmonidae</taxon>
        <taxon>Salmoninae</taxon>
        <taxon>Hucho</taxon>
    </lineage>
</organism>
<dbReference type="GeneTree" id="ENSGT00940000153528"/>
<reference evidence="3" key="1">
    <citation type="submission" date="2018-06" db="EMBL/GenBank/DDBJ databases">
        <title>Genome assembly of Danube salmon.</title>
        <authorList>
            <person name="Macqueen D.J."/>
            <person name="Gundappa M.K."/>
        </authorList>
    </citation>
    <scope>NUCLEOTIDE SEQUENCE [LARGE SCALE GENOMIC DNA]</scope>
</reference>
<protein>
    <recommendedName>
        <fullName evidence="1">BROMI middle region domain-containing protein</fullName>
    </recommendedName>
</protein>
<name>A0A4W5RCT1_9TELE</name>
<dbReference type="AlphaFoldDB" id="A0A4W5RCT1"/>
<keyword evidence="3" id="KW-1185">Reference proteome</keyword>
<evidence type="ECO:0000313" key="2">
    <source>
        <dbReference type="Ensembl" id="ENSHHUP00000082134.1"/>
    </source>
</evidence>
<evidence type="ECO:0000313" key="3">
    <source>
        <dbReference type="Proteomes" id="UP000314982"/>
    </source>
</evidence>
<dbReference type="Ensembl" id="ENSHHUT00000084732.1">
    <property type="protein sequence ID" value="ENSHHUP00000082134.1"/>
    <property type="gene ID" value="ENSHHUG00000047721.1"/>
</dbReference>
<dbReference type="InterPro" id="IPR039156">
    <property type="entry name" value="PHAF1/BROMI"/>
</dbReference>
<reference evidence="2" key="2">
    <citation type="submission" date="2025-08" db="UniProtKB">
        <authorList>
            <consortium name="Ensembl"/>
        </authorList>
    </citation>
    <scope>IDENTIFICATION</scope>
</reference>